<evidence type="ECO:0000313" key="1">
    <source>
        <dbReference type="EMBL" id="MBK9985246.1"/>
    </source>
</evidence>
<proteinExistence type="predicted"/>
<sequence length="78" mass="8450">MQALLISIEGKNHLQQNEVELPALAPHITAACSGYIRIAIVGRPTIETADGLILTVKLTFKVNTCRVKISLPLTALEK</sequence>
<dbReference type="Proteomes" id="UP000808337">
    <property type="component" value="Unassembled WGS sequence"/>
</dbReference>
<dbReference type="AlphaFoldDB" id="A0A9D7SZL9"/>
<reference evidence="1 2" key="1">
    <citation type="submission" date="2020-10" db="EMBL/GenBank/DDBJ databases">
        <title>Connecting structure to function with the recovery of over 1000 high-quality activated sludge metagenome-assembled genomes encoding full-length rRNA genes using long-read sequencing.</title>
        <authorList>
            <person name="Singleton C.M."/>
            <person name="Petriglieri F."/>
            <person name="Kristensen J.M."/>
            <person name="Kirkegaard R.H."/>
            <person name="Michaelsen T.Y."/>
            <person name="Andersen M.H."/>
            <person name="Karst S.M."/>
            <person name="Dueholm M.S."/>
            <person name="Nielsen P.H."/>
            <person name="Albertsen M."/>
        </authorList>
    </citation>
    <scope>NUCLEOTIDE SEQUENCE [LARGE SCALE GENOMIC DNA]</scope>
    <source>
        <strain evidence="1">Ribe_18-Q3-R11-54_MAXAC.273</strain>
    </source>
</reference>
<dbReference type="EMBL" id="JADKGY010000034">
    <property type="protein sequence ID" value="MBK9985246.1"/>
    <property type="molecule type" value="Genomic_DNA"/>
</dbReference>
<name>A0A9D7SZL9_9BACT</name>
<protein>
    <submittedName>
        <fullName evidence="1">Uncharacterized protein</fullName>
    </submittedName>
</protein>
<accession>A0A9D7SZL9</accession>
<evidence type="ECO:0000313" key="2">
    <source>
        <dbReference type="Proteomes" id="UP000808337"/>
    </source>
</evidence>
<organism evidence="1 2">
    <name type="scientific">Candidatus Opimibacter skivensis</name>
    <dbReference type="NCBI Taxonomy" id="2982028"/>
    <lineage>
        <taxon>Bacteria</taxon>
        <taxon>Pseudomonadati</taxon>
        <taxon>Bacteroidota</taxon>
        <taxon>Saprospiria</taxon>
        <taxon>Saprospirales</taxon>
        <taxon>Saprospiraceae</taxon>
        <taxon>Candidatus Opimibacter</taxon>
    </lineage>
</organism>
<comment type="caution">
    <text evidence="1">The sequence shown here is derived from an EMBL/GenBank/DDBJ whole genome shotgun (WGS) entry which is preliminary data.</text>
</comment>
<gene>
    <name evidence="1" type="ORF">IPP15_23365</name>
</gene>